<proteinExistence type="inferred from homology"/>
<comment type="similarity">
    <text evidence="8">Belongs to the glycosyl hydrolase 2 family. Beta-mannosidase B subfamily.</text>
</comment>
<keyword evidence="15" id="KW-1185">Reference proteome</keyword>
<feature type="domain" description="Glycoside hydrolase family 2 immunoglobulin-like beta-sandwich" evidence="11">
    <location>
        <begin position="195"/>
        <end position="281"/>
    </location>
</feature>
<dbReference type="InterPro" id="IPR017853">
    <property type="entry name" value="GH"/>
</dbReference>
<dbReference type="SUPFAM" id="SSF51445">
    <property type="entry name" value="(Trans)glycosidases"/>
    <property type="match status" value="1"/>
</dbReference>
<dbReference type="Gene3D" id="2.60.120.260">
    <property type="entry name" value="Galactose-binding domain-like"/>
    <property type="match status" value="1"/>
</dbReference>
<dbReference type="GO" id="GO:0006516">
    <property type="term" value="P:glycoprotein catabolic process"/>
    <property type="evidence" value="ECO:0007669"/>
    <property type="project" value="TreeGrafter"/>
</dbReference>
<dbReference type="OrthoDB" id="2866996at2759"/>
<dbReference type="GO" id="GO:0004567">
    <property type="term" value="F:beta-mannosidase activity"/>
    <property type="evidence" value="ECO:0007669"/>
    <property type="project" value="UniProtKB-EC"/>
</dbReference>
<evidence type="ECO:0000256" key="3">
    <source>
        <dbReference type="ARBA" id="ARBA00012754"/>
    </source>
</evidence>
<evidence type="ECO:0000256" key="4">
    <source>
        <dbReference type="ARBA" id="ARBA00022801"/>
    </source>
</evidence>
<organism evidence="14 15">
    <name type="scientific">Protomyces lactucae-debilis</name>
    <dbReference type="NCBI Taxonomy" id="2754530"/>
    <lineage>
        <taxon>Eukaryota</taxon>
        <taxon>Fungi</taxon>
        <taxon>Dikarya</taxon>
        <taxon>Ascomycota</taxon>
        <taxon>Taphrinomycotina</taxon>
        <taxon>Taphrinomycetes</taxon>
        <taxon>Taphrinales</taxon>
        <taxon>Protomycetaceae</taxon>
        <taxon>Protomyces</taxon>
    </lineage>
</organism>
<evidence type="ECO:0000259" key="12">
    <source>
        <dbReference type="Pfam" id="PF17786"/>
    </source>
</evidence>
<dbReference type="PANTHER" id="PTHR43730">
    <property type="entry name" value="BETA-MANNOSIDASE"/>
    <property type="match status" value="1"/>
</dbReference>
<dbReference type="AlphaFoldDB" id="A0A1Y2F3I9"/>
<dbReference type="GeneID" id="63786492"/>
<dbReference type="FunFam" id="3.20.20.80:FF:000050">
    <property type="entry name" value="Beta-mannosidase B"/>
    <property type="match status" value="1"/>
</dbReference>
<sequence>MHIFKQDSRVVTLIKDWQWQEASPDKESWTQCKYNPSQIHLELLDAKVIADPNIGMNETGLQWIGERDWEYKSCFHVASLDACEFADLVFEGLDTFATVSLNGSHILSSDNAFHTHRVNVKANLRVGINILRLHFASAIVEGHKLYKRNGEGIVWNGDPSRLHVRKPQYHYGWDWGPVLMTCGPWKPVMLEQYNTRISDLRVETSIYKKEPADIKLDIAVHPASFCGDFQVECVTPDGTSLRATVSARNGKAKHVFTISAPELWYPVGYGAQPLYTVSASLGRHTLMARLGLRVIELVQHSLEGQPGTSFFFRVNGVPIFAGGSNWIPADNFHCRLTRKDYFAWVKRAVDGGQNMLRVWGGGIYESDDFYDACDEYGILVWQDMMFGCGQYPAGHEFMLSVKKEAIDNLTRLRHHPCLALFSGGNEDYQVCESYNLTWDKDDTDWERVAKSNFPARAIYEHLLPEAVSAVSPWIPYWPSSPFGGTSTRDPTVGDVHQWNVWHGTQEPYQDYGKLGGRFVSEFGMQGLSDIKTHNYYLRDTTDARERHPQSKTNVHHNKADGSERRLAVYLNENFRYNMGNLEDYIYATQLMQHEALSYAYRMWRREWRGDRREYCAGVLVWQLNDCWPCTSWAICDYFLRPKAAYFGIKRELRPIHGGLQRRRDEKFPTLKAKLPASADQMQAPGPPFYYGPWLDTVDVWALNNTLEAFSAKIVVEAYHVESGQRDESFRFEKVITVLANSSTDVSADVAISSEQAESCVLALTLTCVLSGTVVGRSYDWPQPFKYLHFPKRRVSVDVDESGKLVRVSADRPVKGLVLSCEHDVDFADNCIDLVPGQVHEIALGHYNGEKISARWYGDEEE</sequence>
<dbReference type="PANTHER" id="PTHR43730:SF1">
    <property type="entry name" value="BETA-MANNOSIDASE"/>
    <property type="match status" value="1"/>
</dbReference>
<evidence type="ECO:0000259" key="13">
    <source>
        <dbReference type="Pfam" id="PF22666"/>
    </source>
</evidence>
<evidence type="ECO:0000313" key="14">
    <source>
        <dbReference type="EMBL" id="ORY78257.1"/>
    </source>
</evidence>
<dbReference type="SUPFAM" id="SSF49785">
    <property type="entry name" value="Galactose-binding domain-like"/>
    <property type="match status" value="1"/>
</dbReference>
<dbReference type="SUPFAM" id="SSF49303">
    <property type="entry name" value="beta-Galactosidase/glucuronidase domain"/>
    <property type="match status" value="2"/>
</dbReference>
<dbReference type="EC" id="3.2.1.25" evidence="3"/>
<name>A0A1Y2F3I9_PROLT</name>
<dbReference type="Gene3D" id="2.60.40.10">
    <property type="entry name" value="Immunoglobulins"/>
    <property type="match status" value="2"/>
</dbReference>
<dbReference type="Pfam" id="PF17786">
    <property type="entry name" value="Mannosidase_ig"/>
    <property type="match status" value="1"/>
</dbReference>
<dbReference type="GO" id="GO:0000272">
    <property type="term" value="P:polysaccharide catabolic process"/>
    <property type="evidence" value="ECO:0007669"/>
    <property type="project" value="UniProtKB-KW"/>
</dbReference>
<keyword evidence="6" id="KW-0326">Glycosidase</keyword>
<keyword evidence="4 14" id="KW-0378">Hydrolase</keyword>
<dbReference type="Pfam" id="PF22666">
    <property type="entry name" value="Glyco_hydro_2_N2"/>
    <property type="match status" value="1"/>
</dbReference>
<evidence type="ECO:0000256" key="7">
    <source>
        <dbReference type="ARBA" id="ARBA00023326"/>
    </source>
</evidence>
<dbReference type="RefSeq" id="XP_040723368.1">
    <property type="nucleotide sequence ID" value="XM_040869893.1"/>
</dbReference>
<evidence type="ECO:0000259" key="11">
    <source>
        <dbReference type="Pfam" id="PF00703"/>
    </source>
</evidence>
<evidence type="ECO:0000256" key="6">
    <source>
        <dbReference type="ARBA" id="ARBA00023295"/>
    </source>
</evidence>
<evidence type="ECO:0000256" key="9">
    <source>
        <dbReference type="ARBA" id="ARBA00041069"/>
    </source>
</evidence>
<comment type="caution">
    <text evidence="14">The sequence shown here is derived from an EMBL/GenBank/DDBJ whole genome shotgun (WGS) entry which is preliminary data.</text>
</comment>
<dbReference type="Pfam" id="PF00703">
    <property type="entry name" value="Glyco_hydro_2"/>
    <property type="match status" value="1"/>
</dbReference>
<feature type="domain" description="Beta-mannosidase-like galactose-binding" evidence="13">
    <location>
        <begin position="17"/>
        <end position="186"/>
    </location>
</feature>
<accession>A0A1Y2F3I9</accession>
<keyword evidence="7" id="KW-0624">Polysaccharide degradation</keyword>
<dbReference type="EMBL" id="MCFI01000018">
    <property type="protein sequence ID" value="ORY78257.1"/>
    <property type="molecule type" value="Genomic_DNA"/>
</dbReference>
<dbReference type="Proteomes" id="UP000193685">
    <property type="component" value="Unassembled WGS sequence"/>
</dbReference>
<comment type="pathway">
    <text evidence="2">Glycan metabolism; N-glycan degradation.</text>
</comment>
<comment type="catalytic activity">
    <reaction evidence="1">
        <text>Hydrolysis of terminal, non-reducing beta-D-mannose residues in beta-D-mannosides.</text>
        <dbReference type="EC" id="3.2.1.25"/>
    </reaction>
</comment>
<dbReference type="InterPro" id="IPR050887">
    <property type="entry name" value="Beta-mannosidase_GH2"/>
</dbReference>
<dbReference type="InterPro" id="IPR008979">
    <property type="entry name" value="Galactose-bd-like_sf"/>
</dbReference>
<evidence type="ECO:0000256" key="2">
    <source>
        <dbReference type="ARBA" id="ARBA00004740"/>
    </source>
</evidence>
<evidence type="ECO:0000313" key="15">
    <source>
        <dbReference type="Proteomes" id="UP000193685"/>
    </source>
</evidence>
<dbReference type="STRING" id="56484.A0A1Y2F3I9"/>
<evidence type="ECO:0000256" key="8">
    <source>
        <dbReference type="ARBA" id="ARBA00038429"/>
    </source>
</evidence>
<feature type="domain" description="Mannosidase Ig/CBM-like" evidence="12">
    <location>
        <begin position="696"/>
        <end position="786"/>
    </location>
</feature>
<dbReference type="OMA" id="KRQWKGP"/>
<dbReference type="InterPro" id="IPR006102">
    <property type="entry name" value="Ig-like_GH2"/>
</dbReference>
<evidence type="ECO:0000256" key="10">
    <source>
        <dbReference type="ARBA" id="ARBA00041614"/>
    </source>
</evidence>
<dbReference type="InterPro" id="IPR036156">
    <property type="entry name" value="Beta-gal/glucu_dom_sf"/>
</dbReference>
<evidence type="ECO:0000256" key="1">
    <source>
        <dbReference type="ARBA" id="ARBA00000829"/>
    </source>
</evidence>
<evidence type="ECO:0000256" key="5">
    <source>
        <dbReference type="ARBA" id="ARBA00023277"/>
    </source>
</evidence>
<dbReference type="InterPro" id="IPR013783">
    <property type="entry name" value="Ig-like_fold"/>
</dbReference>
<dbReference type="InterPro" id="IPR041447">
    <property type="entry name" value="Mannosidase_ig"/>
</dbReference>
<dbReference type="InterPro" id="IPR054593">
    <property type="entry name" value="Beta-mannosidase-like_N2"/>
</dbReference>
<gene>
    <name evidence="14" type="ORF">BCR37DRAFT_382542</name>
</gene>
<protein>
    <recommendedName>
        <fullName evidence="9">Beta-mannosidase B</fullName>
        <ecNumber evidence="3">3.2.1.25</ecNumber>
    </recommendedName>
    <alternativeName>
        <fullName evidence="10">Mannanase B</fullName>
    </alternativeName>
</protein>
<keyword evidence="5" id="KW-0119">Carbohydrate metabolism</keyword>
<reference evidence="14 15" key="1">
    <citation type="submission" date="2016-07" db="EMBL/GenBank/DDBJ databases">
        <title>Pervasive Adenine N6-methylation of Active Genes in Fungi.</title>
        <authorList>
            <consortium name="DOE Joint Genome Institute"/>
            <person name="Mondo S.J."/>
            <person name="Dannebaum R.O."/>
            <person name="Kuo R.C."/>
            <person name="Labutti K."/>
            <person name="Haridas S."/>
            <person name="Kuo A."/>
            <person name="Salamov A."/>
            <person name="Ahrendt S.R."/>
            <person name="Lipzen A."/>
            <person name="Sullivan W."/>
            <person name="Andreopoulos W.B."/>
            <person name="Clum A."/>
            <person name="Lindquist E."/>
            <person name="Daum C."/>
            <person name="Ramamoorthy G.K."/>
            <person name="Gryganskyi A."/>
            <person name="Culley D."/>
            <person name="Magnuson J.K."/>
            <person name="James T.Y."/>
            <person name="O'Malley M.A."/>
            <person name="Stajich J.E."/>
            <person name="Spatafora J.W."/>
            <person name="Visel A."/>
            <person name="Grigoriev I.V."/>
        </authorList>
    </citation>
    <scope>NUCLEOTIDE SEQUENCE [LARGE SCALE GENOMIC DNA]</scope>
    <source>
        <strain evidence="14 15">12-1054</strain>
    </source>
</reference>
<dbReference type="Gene3D" id="3.20.20.80">
    <property type="entry name" value="Glycosidases"/>
    <property type="match status" value="1"/>
</dbReference>